<dbReference type="GO" id="GO:0008967">
    <property type="term" value="F:phosphoglycolate phosphatase activity"/>
    <property type="evidence" value="ECO:0007669"/>
    <property type="project" value="TreeGrafter"/>
</dbReference>
<dbReference type="InterPro" id="IPR050155">
    <property type="entry name" value="HAD-like_hydrolase_sf"/>
</dbReference>
<dbReference type="AlphaFoldDB" id="A0A4Z0GHH8"/>
<dbReference type="Pfam" id="PF13419">
    <property type="entry name" value="HAD_2"/>
    <property type="match status" value="1"/>
</dbReference>
<evidence type="ECO:0000313" key="1">
    <source>
        <dbReference type="EMBL" id="TGA96129.1"/>
    </source>
</evidence>
<reference evidence="1 2" key="1">
    <citation type="journal article" date="2015" name="Int. J. Syst. Evol. Microbiol.">
        <title>Sporolactobacillus shoreae sp. nov. and Sporolactobacillus spathodeae sp. nov., two spore-forming lactic acid bacteria isolated from tree barks in Thailand.</title>
        <authorList>
            <person name="Thamacharoensuk T."/>
            <person name="Kitahara M."/>
            <person name="Ohkuma M."/>
            <person name="Thongchul N."/>
            <person name="Tanasupawat S."/>
        </authorList>
    </citation>
    <scope>NUCLEOTIDE SEQUENCE [LARGE SCALE GENOMIC DNA]</scope>
    <source>
        <strain evidence="1 2">BK92</strain>
    </source>
</reference>
<dbReference type="RefSeq" id="WP_135349921.1">
    <property type="nucleotide sequence ID" value="NZ_SRJD01000030.1"/>
</dbReference>
<dbReference type="InterPro" id="IPR023214">
    <property type="entry name" value="HAD_sf"/>
</dbReference>
<dbReference type="Gene3D" id="1.10.150.240">
    <property type="entry name" value="Putative phosphatase, domain 2"/>
    <property type="match status" value="1"/>
</dbReference>
<keyword evidence="1" id="KW-0378">Hydrolase</keyword>
<dbReference type="EMBL" id="SRJD01000030">
    <property type="protein sequence ID" value="TGA96129.1"/>
    <property type="molecule type" value="Genomic_DNA"/>
</dbReference>
<dbReference type="SFLD" id="SFLDG01129">
    <property type="entry name" value="C1.5:_HAD__Beta-PGM__Phosphata"/>
    <property type="match status" value="1"/>
</dbReference>
<dbReference type="InterPro" id="IPR036412">
    <property type="entry name" value="HAD-like_sf"/>
</dbReference>
<protein>
    <submittedName>
        <fullName evidence="1">HAD family hydrolase</fullName>
    </submittedName>
</protein>
<dbReference type="PANTHER" id="PTHR43434:SF25">
    <property type="entry name" value="PHOSPHOGLYCOLATE PHOSPHATASE"/>
    <property type="match status" value="1"/>
</dbReference>
<comment type="caution">
    <text evidence="1">The sequence shown here is derived from an EMBL/GenBank/DDBJ whole genome shotgun (WGS) entry which is preliminary data.</text>
</comment>
<dbReference type="GO" id="GO:0005829">
    <property type="term" value="C:cytosol"/>
    <property type="evidence" value="ECO:0007669"/>
    <property type="project" value="TreeGrafter"/>
</dbReference>
<accession>A0A4Z0GHH8</accession>
<dbReference type="Gene3D" id="3.40.50.1000">
    <property type="entry name" value="HAD superfamily/HAD-like"/>
    <property type="match status" value="1"/>
</dbReference>
<dbReference type="OrthoDB" id="9807630at2"/>
<dbReference type="InterPro" id="IPR041492">
    <property type="entry name" value="HAD_2"/>
</dbReference>
<organism evidence="1 2">
    <name type="scientific">Sporolactobacillus shoreae</name>
    <dbReference type="NCBI Taxonomy" id="1465501"/>
    <lineage>
        <taxon>Bacteria</taxon>
        <taxon>Bacillati</taxon>
        <taxon>Bacillota</taxon>
        <taxon>Bacilli</taxon>
        <taxon>Bacillales</taxon>
        <taxon>Sporolactobacillaceae</taxon>
        <taxon>Sporolactobacillus</taxon>
    </lineage>
</organism>
<dbReference type="SUPFAM" id="SSF56784">
    <property type="entry name" value="HAD-like"/>
    <property type="match status" value="1"/>
</dbReference>
<dbReference type="GO" id="GO:0006281">
    <property type="term" value="P:DNA repair"/>
    <property type="evidence" value="ECO:0007669"/>
    <property type="project" value="TreeGrafter"/>
</dbReference>
<evidence type="ECO:0000313" key="2">
    <source>
        <dbReference type="Proteomes" id="UP000298347"/>
    </source>
</evidence>
<dbReference type="SFLD" id="SFLDS00003">
    <property type="entry name" value="Haloacid_Dehalogenase"/>
    <property type="match status" value="1"/>
</dbReference>
<proteinExistence type="predicted"/>
<dbReference type="InterPro" id="IPR023198">
    <property type="entry name" value="PGP-like_dom2"/>
</dbReference>
<sequence>MNILWDFDGTLFDTYPVYTSIISKVLGSTVDKQEIYNNLKISYLHTIDYYKISPKQKEKISFLKKSISPRDIYPFQGVEEVLKYADKNVIMTHKRKAGVLSISKFYGWEKHFVDMVTFDDGFPRKPNPSAYLYLHKKYHLDLAIGDRELDLIPAKELGIATCIFQGQSRVADYQIDNYSDFFKLDFSHIKVND</sequence>
<dbReference type="PANTHER" id="PTHR43434">
    <property type="entry name" value="PHOSPHOGLYCOLATE PHOSPHATASE"/>
    <property type="match status" value="1"/>
</dbReference>
<dbReference type="Proteomes" id="UP000298347">
    <property type="component" value="Unassembled WGS sequence"/>
</dbReference>
<gene>
    <name evidence="1" type="ORF">E4665_16615</name>
</gene>
<name>A0A4Z0GHH8_9BACL</name>
<keyword evidence="2" id="KW-1185">Reference proteome</keyword>